<dbReference type="Pfam" id="PF13411">
    <property type="entry name" value="MerR_1"/>
    <property type="match status" value="1"/>
</dbReference>
<keyword evidence="3" id="KW-0804">Transcription</keyword>
<protein>
    <submittedName>
        <fullName evidence="6">DNA-binding transcriptional MerR regulator</fullName>
    </submittedName>
</protein>
<sequence>MTAHKGKYNIKAVSNMLGIPPGTLRMWERRYQMIAPVRSESGHRLYTDAQVELLKKIVAKTKEGLTIRQAVALLEEAESSYAEADDRFAEWLQAVVSFDDRQLQQVWDHWFSLYSVEKVVCDWFPLFASRLNQWERGGKLTSAHRQFARSLLTYKLGMMLTTFPVVSSSSTALSIVGPDETDELPLLLFSVFLRLKGCRVIYIGEHVAETDVLAAIGQLRPAFLFTICTDPSSIERVSEWILFIGRHVPDVSIGLIGEGAEHHPLYIGKTKMEWEKKLHI</sequence>
<accession>A0A7W8IPP6</accession>
<evidence type="ECO:0000313" key="6">
    <source>
        <dbReference type="EMBL" id="MBB5323439.1"/>
    </source>
</evidence>
<comment type="caution">
    <text evidence="6">The sequence shown here is derived from an EMBL/GenBank/DDBJ whole genome shotgun (WGS) entry which is preliminary data.</text>
</comment>
<dbReference type="Gene3D" id="1.10.1660.10">
    <property type="match status" value="1"/>
</dbReference>
<dbReference type="InterPro" id="IPR047057">
    <property type="entry name" value="MerR_fam"/>
</dbReference>
<evidence type="ECO:0000313" key="7">
    <source>
        <dbReference type="Proteomes" id="UP000520011"/>
    </source>
</evidence>
<feature type="domain" description="HTH merR-type" evidence="5">
    <location>
        <begin position="7"/>
        <end position="57"/>
    </location>
</feature>
<dbReference type="GO" id="GO:0003700">
    <property type="term" value="F:DNA-binding transcription factor activity"/>
    <property type="evidence" value="ECO:0007669"/>
    <property type="project" value="InterPro"/>
</dbReference>
<feature type="coiled-coil region" evidence="4">
    <location>
        <begin position="67"/>
        <end position="94"/>
    </location>
</feature>
<keyword evidence="4" id="KW-0175">Coiled coil</keyword>
<dbReference type="Gene3D" id="3.40.50.280">
    <property type="entry name" value="Cobalamin-binding domain"/>
    <property type="match status" value="1"/>
</dbReference>
<dbReference type="EMBL" id="JACHEP010000001">
    <property type="protein sequence ID" value="MBB5323439.1"/>
    <property type="molecule type" value="Genomic_DNA"/>
</dbReference>
<dbReference type="RefSeq" id="WP_183251162.1">
    <property type="nucleotide sequence ID" value="NZ_JACHEP010000001.1"/>
</dbReference>
<dbReference type="SMART" id="SM00422">
    <property type="entry name" value="HTH_MERR"/>
    <property type="match status" value="1"/>
</dbReference>
<dbReference type="InterPro" id="IPR000551">
    <property type="entry name" value="MerR-type_HTH_dom"/>
</dbReference>
<dbReference type="GO" id="GO:0003677">
    <property type="term" value="F:DNA binding"/>
    <property type="evidence" value="ECO:0007669"/>
    <property type="project" value="UniProtKB-KW"/>
</dbReference>
<dbReference type="AlphaFoldDB" id="A0A7W8IPP6"/>
<reference evidence="6 7" key="1">
    <citation type="submission" date="2020-08" db="EMBL/GenBank/DDBJ databases">
        <title>Genomic Encyclopedia of Type Strains, Phase IV (KMG-IV): sequencing the most valuable type-strain genomes for metagenomic binning, comparative biology and taxonomic classification.</title>
        <authorList>
            <person name="Goeker M."/>
        </authorList>
    </citation>
    <scope>NUCLEOTIDE SEQUENCE [LARGE SCALE GENOMIC DNA]</scope>
    <source>
        <strain evidence="6 7">DSM 16325</strain>
    </source>
</reference>
<dbReference type="InterPro" id="IPR009061">
    <property type="entry name" value="DNA-bd_dom_put_sf"/>
</dbReference>
<dbReference type="CDD" id="cd01104">
    <property type="entry name" value="HTH_MlrA-CarA"/>
    <property type="match status" value="1"/>
</dbReference>
<keyword evidence="2 6" id="KW-0238">DNA-binding</keyword>
<proteinExistence type="predicted"/>
<evidence type="ECO:0000256" key="1">
    <source>
        <dbReference type="ARBA" id="ARBA00023015"/>
    </source>
</evidence>
<evidence type="ECO:0000256" key="2">
    <source>
        <dbReference type="ARBA" id="ARBA00023125"/>
    </source>
</evidence>
<evidence type="ECO:0000256" key="4">
    <source>
        <dbReference type="SAM" id="Coils"/>
    </source>
</evidence>
<keyword evidence="7" id="KW-1185">Reference proteome</keyword>
<dbReference type="PANTHER" id="PTHR30204:SF67">
    <property type="entry name" value="HTH-TYPE TRANSCRIPTIONAL REGULATOR MLRA-RELATED"/>
    <property type="match status" value="1"/>
</dbReference>
<dbReference type="PANTHER" id="PTHR30204">
    <property type="entry name" value="REDOX-CYCLING DRUG-SENSING TRANSCRIPTIONAL ACTIVATOR SOXR"/>
    <property type="match status" value="1"/>
</dbReference>
<name>A0A7W8IPP6_9BACL</name>
<evidence type="ECO:0000256" key="3">
    <source>
        <dbReference type="ARBA" id="ARBA00023163"/>
    </source>
</evidence>
<dbReference type="Proteomes" id="UP000520011">
    <property type="component" value="Unassembled WGS sequence"/>
</dbReference>
<gene>
    <name evidence="6" type="ORF">HNQ34_000516</name>
</gene>
<dbReference type="PROSITE" id="PS50937">
    <property type="entry name" value="HTH_MERR_2"/>
    <property type="match status" value="1"/>
</dbReference>
<organism evidence="6 7">
    <name type="scientific">Anoxybacteroides tepidamans</name>
    <dbReference type="NCBI Taxonomy" id="265948"/>
    <lineage>
        <taxon>Bacteria</taxon>
        <taxon>Bacillati</taxon>
        <taxon>Bacillota</taxon>
        <taxon>Bacilli</taxon>
        <taxon>Bacillales</taxon>
        <taxon>Anoxybacillaceae</taxon>
        <taxon>Anoxybacteroides</taxon>
    </lineage>
</organism>
<evidence type="ECO:0000259" key="5">
    <source>
        <dbReference type="PROSITE" id="PS50937"/>
    </source>
</evidence>
<keyword evidence="1" id="KW-0805">Transcription regulation</keyword>
<dbReference type="SUPFAM" id="SSF46955">
    <property type="entry name" value="Putative DNA-binding domain"/>
    <property type="match status" value="1"/>
</dbReference>